<evidence type="ECO:0000313" key="2">
    <source>
        <dbReference type="EMBL" id="VHO00545.1"/>
    </source>
</evidence>
<dbReference type="EMBL" id="LR584267">
    <property type="protein sequence ID" value="VHO00545.1"/>
    <property type="molecule type" value="Genomic_DNA"/>
</dbReference>
<evidence type="ECO:0000256" key="1">
    <source>
        <dbReference type="SAM" id="Phobius"/>
    </source>
</evidence>
<feature type="transmembrane region" description="Helical" evidence="1">
    <location>
        <begin position="12"/>
        <end position="32"/>
    </location>
</feature>
<keyword evidence="1" id="KW-0472">Membrane</keyword>
<gene>
    <name evidence="2" type="ORF">LC603019_00835</name>
</gene>
<dbReference type="Proteomes" id="UP000324288">
    <property type="component" value="Chromosome"/>
</dbReference>
<evidence type="ECO:0000313" key="3">
    <source>
        <dbReference type="Proteomes" id="UP000324288"/>
    </source>
</evidence>
<organism evidence="2 3">
    <name type="scientific">Lawsonella clevelandensis</name>
    <dbReference type="NCBI Taxonomy" id="1528099"/>
    <lineage>
        <taxon>Bacteria</taxon>
        <taxon>Bacillati</taxon>
        <taxon>Actinomycetota</taxon>
        <taxon>Actinomycetes</taxon>
        <taxon>Mycobacteriales</taxon>
        <taxon>Lawsonellaceae</taxon>
        <taxon>Lawsonella</taxon>
    </lineage>
</organism>
<dbReference type="AlphaFoldDB" id="A0A5E3ZWU0"/>
<proteinExistence type="predicted"/>
<name>A0A5E3ZWU0_9ACTN</name>
<keyword evidence="1" id="KW-0812">Transmembrane</keyword>
<sequence length="34" mass="3739">MTMTTRSTASRYLERVIYVVVFAGLILCLVGCDG</sequence>
<accession>A0A5E3ZWU0</accession>
<protein>
    <submittedName>
        <fullName evidence="2">Uncharacterized protein</fullName>
    </submittedName>
</protein>
<reference evidence="2 3" key="1">
    <citation type="submission" date="2019-04" db="EMBL/GenBank/DDBJ databases">
        <authorList>
            <person name="Seth-Smith MB H."/>
            <person name="Seth-Smith H."/>
        </authorList>
    </citation>
    <scope>NUCLEOTIDE SEQUENCE [LARGE SCALE GENOMIC DNA]</scope>
    <source>
        <strain evidence="2">USB-603019</strain>
    </source>
</reference>
<keyword evidence="1" id="KW-1133">Transmembrane helix</keyword>
<keyword evidence="3" id="KW-1185">Reference proteome</keyword>